<feature type="binding site" evidence="5">
    <location>
        <position position="65"/>
    </location>
    <ligand>
        <name>a divalent metal cation</name>
        <dbReference type="ChEBI" id="CHEBI:60240"/>
        <label>1</label>
    </ligand>
</feature>
<dbReference type="EMBL" id="CP036275">
    <property type="protein sequence ID" value="QDU38472.1"/>
    <property type="molecule type" value="Genomic_DNA"/>
</dbReference>
<comment type="similarity">
    <text evidence="1">Belongs to the GTP cyclohydrolase I type 2/NIF3 family.</text>
</comment>
<dbReference type="NCBIfam" id="TIGR00486">
    <property type="entry name" value="YbgI_SA1388"/>
    <property type="match status" value="1"/>
</dbReference>
<reference evidence="6 7" key="1">
    <citation type="submission" date="2019-02" db="EMBL/GenBank/DDBJ databases">
        <title>Deep-cultivation of Planctomycetes and their phenomic and genomic characterization uncovers novel biology.</title>
        <authorList>
            <person name="Wiegand S."/>
            <person name="Jogler M."/>
            <person name="Boedeker C."/>
            <person name="Pinto D."/>
            <person name="Vollmers J."/>
            <person name="Rivas-Marin E."/>
            <person name="Kohn T."/>
            <person name="Peeters S.H."/>
            <person name="Heuer A."/>
            <person name="Rast P."/>
            <person name="Oberbeckmann S."/>
            <person name="Bunk B."/>
            <person name="Jeske O."/>
            <person name="Meyerdierks A."/>
            <person name="Storesund J.E."/>
            <person name="Kallscheuer N."/>
            <person name="Luecker S."/>
            <person name="Lage O.M."/>
            <person name="Pohl T."/>
            <person name="Merkel B.J."/>
            <person name="Hornburger P."/>
            <person name="Mueller R.-W."/>
            <person name="Bruemmer F."/>
            <person name="Labrenz M."/>
            <person name="Spormann A.M."/>
            <person name="Op den Camp H."/>
            <person name="Overmann J."/>
            <person name="Amann R."/>
            <person name="Jetten M.S.M."/>
            <person name="Mascher T."/>
            <person name="Medema M.H."/>
            <person name="Devos D.P."/>
            <person name="Kaster A.-K."/>
            <person name="Ovreas L."/>
            <person name="Rohde M."/>
            <person name="Galperin M.Y."/>
            <person name="Jogler C."/>
        </authorList>
    </citation>
    <scope>NUCLEOTIDE SEQUENCE [LARGE SCALE GENOMIC DNA]</scope>
    <source>
        <strain evidence="6 7">Mal4</strain>
    </source>
</reference>
<accession>A0A517Z7M9</accession>
<dbReference type="PANTHER" id="PTHR13799:SF14">
    <property type="entry name" value="GTP CYCLOHYDROLASE 1 TYPE 2 HOMOLOG"/>
    <property type="match status" value="1"/>
</dbReference>
<dbReference type="PANTHER" id="PTHR13799">
    <property type="entry name" value="NGG1 INTERACTING FACTOR 3"/>
    <property type="match status" value="1"/>
</dbReference>
<proteinExistence type="inferred from homology"/>
<keyword evidence="4 5" id="KW-0479">Metal-binding</keyword>
<keyword evidence="6" id="KW-0378">Hydrolase</keyword>
<comment type="subunit">
    <text evidence="2">Homohexamer.</text>
</comment>
<evidence type="ECO:0000256" key="2">
    <source>
        <dbReference type="ARBA" id="ARBA00011643"/>
    </source>
</evidence>
<dbReference type="RefSeq" id="WP_145369748.1">
    <property type="nucleotide sequence ID" value="NZ_CP036275.1"/>
</dbReference>
<dbReference type="Gene3D" id="3.40.1390.30">
    <property type="entry name" value="NIF3 (NGG1p interacting factor 3)-like"/>
    <property type="match status" value="2"/>
</dbReference>
<dbReference type="FunFam" id="3.40.1390.30:FF:000001">
    <property type="entry name" value="GTP cyclohydrolase 1 type 2"/>
    <property type="match status" value="1"/>
</dbReference>
<dbReference type="KEGG" id="mri:Mal4_28000"/>
<dbReference type="Pfam" id="PF01784">
    <property type="entry name" value="DUF34_NIF3"/>
    <property type="match status" value="1"/>
</dbReference>
<dbReference type="Proteomes" id="UP000320496">
    <property type="component" value="Chromosome"/>
</dbReference>
<dbReference type="GO" id="GO:0016787">
    <property type="term" value="F:hydrolase activity"/>
    <property type="evidence" value="ECO:0007669"/>
    <property type="project" value="UniProtKB-KW"/>
</dbReference>
<dbReference type="InterPro" id="IPR036069">
    <property type="entry name" value="DUF34/NIF3_sf"/>
</dbReference>
<feature type="binding site" evidence="5">
    <location>
        <position position="103"/>
    </location>
    <ligand>
        <name>a divalent metal cation</name>
        <dbReference type="ChEBI" id="CHEBI:60240"/>
        <label>1</label>
    </ligand>
</feature>
<evidence type="ECO:0000313" key="6">
    <source>
        <dbReference type="EMBL" id="QDU38472.1"/>
    </source>
</evidence>
<evidence type="ECO:0000256" key="1">
    <source>
        <dbReference type="ARBA" id="ARBA00006964"/>
    </source>
</evidence>
<feature type="binding site" evidence="5">
    <location>
        <position position="231"/>
    </location>
    <ligand>
        <name>a divalent metal cation</name>
        <dbReference type="ChEBI" id="CHEBI:60240"/>
        <label>1</label>
    </ligand>
</feature>
<dbReference type="AlphaFoldDB" id="A0A517Z7M9"/>
<dbReference type="SUPFAM" id="SSF102705">
    <property type="entry name" value="NIF3 (NGG1p interacting factor 3)-like"/>
    <property type="match status" value="1"/>
</dbReference>
<dbReference type="GO" id="GO:0046872">
    <property type="term" value="F:metal ion binding"/>
    <property type="evidence" value="ECO:0007669"/>
    <property type="project" value="UniProtKB-KW"/>
</dbReference>
<dbReference type="OrthoDB" id="9792792at2"/>
<organism evidence="6 7">
    <name type="scientific">Maioricimonas rarisocia</name>
    <dbReference type="NCBI Taxonomy" id="2528026"/>
    <lineage>
        <taxon>Bacteria</taxon>
        <taxon>Pseudomonadati</taxon>
        <taxon>Planctomycetota</taxon>
        <taxon>Planctomycetia</taxon>
        <taxon>Planctomycetales</taxon>
        <taxon>Planctomycetaceae</taxon>
        <taxon>Maioricimonas</taxon>
    </lineage>
</organism>
<dbReference type="GO" id="GO:0005737">
    <property type="term" value="C:cytoplasm"/>
    <property type="evidence" value="ECO:0007669"/>
    <property type="project" value="TreeGrafter"/>
</dbReference>
<feature type="binding site" evidence="5">
    <location>
        <position position="64"/>
    </location>
    <ligand>
        <name>a divalent metal cation</name>
        <dbReference type="ChEBI" id="CHEBI:60240"/>
        <label>2</label>
    </ligand>
</feature>
<name>A0A517Z7M9_9PLAN</name>
<keyword evidence="7" id="KW-1185">Reference proteome</keyword>
<sequence>MTVHDVVAWLEEFAPLHLAEEWDNVGLLLGDTRRSLSRVMTCLTLTADVADEATRENVDLIVSHHPILFRPVQRLTTGTREGELLLKLIAAGVSVYSPHTAFDSAADGINAELSRLFELSDVQPLRPMAAPEAGNDDELPAGSGRFGRLPEGTDLTGFMQVVKEKLGVPHLQFVGDPARRIEQVGIACGSAAEFLRDAAGHGCDVLLTGEARFHACLEARDLEIAMVLPGHYASERPAVEGLADRIGQQFSDLEVWPSRVESDPVQWSVS</sequence>
<evidence type="ECO:0000313" key="7">
    <source>
        <dbReference type="Proteomes" id="UP000320496"/>
    </source>
</evidence>
<protein>
    <recommendedName>
        <fullName evidence="3">GTP cyclohydrolase 1 type 2 homolog</fullName>
    </recommendedName>
</protein>
<evidence type="ECO:0000256" key="5">
    <source>
        <dbReference type="PIRSR" id="PIRSR602678-1"/>
    </source>
</evidence>
<feature type="binding site" evidence="5">
    <location>
        <position position="235"/>
    </location>
    <ligand>
        <name>a divalent metal cation</name>
        <dbReference type="ChEBI" id="CHEBI:60240"/>
        <label>1</label>
    </ligand>
</feature>
<gene>
    <name evidence="6" type="ORF">Mal4_28000</name>
</gene>
<evidence type="ECO:0000256" key="4">
    <source>
        <dbReference type="ARBA" id="ARBA00022723"/>
    </source>
</evidence>
<evidence type="ECO:0000256" key="3">
    <source>
        <dbReference type="ARBA" id="ARBA00022112"/>
    </source>
</evidence>
<dbReference type="InterPro" id="IPR002678">
    <property type="entry name" value="DUF34/NIF3"/>
</dbReference>